<evidence type="ECO:0000313" key="2">
    <source>
        <dbReference type="EMBL" id="KAK8853776.1"/>
    </source>
</evidence>
<organism evidence="2 3">
    <name type="scientific">Tritrichomonas musculus</name>
    <dbReference type="NCBI Taxonomy" id="1915356"/>
    <lineage>
        <taxon>Eukaryota</taxon>
        <taxon>Metamonada</taxon>
        <taxon>Parabasalia</taxon>
        <taxon>Tritrichomonadida</taxon>
        <taxon>Tritrichomonadidae</taxon>
        <taxon>Tritrichomonas</taxon>
    </lineage>
</organism>
<evidence type="ECO:0000313" key="3">
    <source>
        <dbReference type="Proteomes" id="UP001470230"/>
    </source>
</evidence>
<accession>A0ABR2HW93</accession>
<keyword evidence="3" id="KW-1185">Reference proteome</keyword>
<dbReference type="EMBL" id="JAPFFF010000021">
    <property type="protein sequence ID" value="KAK8853776.1"/>
    <property type="molecule type" value="Genomic_DNA"/>
</dbReference>
<name>A0ABR2HW93_9EUKA</name>
<gene>
    <name evidence="2" type="ORF">M9Y10_016319</name>
</gene>
<reference evidence="2 3" key="1">
    <citation type="submission" date="2024-04" db="EMBL/GenBank/DDBJ databases">
        <title>Tritrichomonas musculus Genome.</title>
        <authorList>
            <person name="Alves-Ferreira E."/>
            <person name="Grigg M."/>
            <person name="Lorenzi H."/>
            <person name="Galac M."/>
        </authorList>
    </citation>
    <scope>NUCLEOTIDE SEQUENCE [LARGE SCALE GENOMIC DNA]</scope>
    <source>
        <strain evidence="2 3">EAF2021</strain>
    </source>
</reference>
<dbReference type="Proteomes" id="UP001470230">
    <property type="component" value="Unassembled WGS sequence"/>
</dbReference>
<feature type="coiled-coil region" evidence="1">
    <location>
        <begin position="436"/>
        <end position="481"/>
    </location>
</feature>
<keyword evidence="1" id="KW-0175">Coiled coil</keyword>
<evidence type="ECO:0000256" key="1">
    <source>
        <dbReference type="SAM" id="Coils"/>
    </source>
</evidence>
<sequence>MTSLALKTPAAIKGRASFSGDLPSIQMPVVNTPREVPKYPNATPPTSPHETEAVLIQSKTVKYVISESSMNRFAGFISDLRTFCNSLSEVNFCPVIHEVELVEQVDILDLLFKPFYTETLRYLHALHLSEIDNTYVGSSALKQVAFPFVDQWKQFVQLINKVRDNGIHSMAKYLHIKFEIIYGVIRDIASNQKRDSVHIEEVKKAAATLNELVIQIDEGISFLILKTDLKQMAPDVLEAKIRDLRTLYRLYESEHNSEFSKSGFSICDLLQLRSNVQSAILDIIGGLKAAFSFHDDIEKIYSQVDEIQKMLTRVSEQINLPQTVVHTAKKKVITDPRLLRKRSKDPLKDVKNFLRTTDNKDAVDIDSHIVICGKLDLYIDKVCDELGIPPFDNSINVWERLNMVQEQVIHRIKSSKELEREYSLFQEKIQTQSGHITNLMKTNNKKTAECEEIEKRLNQKIADLEDRNQEMMKQRNDALTITKKREEQLFKLRLKYNENGTWKALQEVTQVLSRFLGIPIPDSKDIPKSAMDLSFTLNKRGCVKCHQHEDMEKDIRKRIERIIPIKEKDSLVNIISGLLADYQRMKYQSDMSHASHSHIEDGIKAMQECLKLVEVKSNEVLQINNEGLEKDDKKKKKERSILEMVKDTSNSFLLLLNMHKREMESLKKHFDERRQNELSSIMSKALSLFHPEKVSESDDVVEMILDILKNSSEQYDDCKLENRNKDDMIEKVTNWLRIKTNTEDDQSIEKMMTIIDKKENPLENVVYEQQLEKNQIQQEIHLMVTKIKGICGVNEQTDYMELNNLIKYANVILDKLHDKVEMENNSSDMRAHEDDYIIGELSNVISRFKNILDNSESIDFSKETTNSLLKRLHILIDQLTSEKQYIQIDVINQLTDRLRNEEINDLPHSLDPREYLPMISQKIEPLFNTINLIKKLLNPMLDIFKNFDFKLKSYDPSTETFNSLKTSLLEMHNVLKNDMKGEMVTECVTFLSKNMSLISALVGFIGIAFSQMNRQEPNFK</sequence>
<protein>
    <submittedName>
        <fullName evidence="2">Uncharacterized protein</fullName>
    </submittedName>
</protein>
<comment type="caution">
    <text evidence="2">The sequence shown here is derived from an EMBL/GenBank/DDBJ whole genome shotgun (WGS) entry which is preliminary data.</text>
</comment>
<proteinExistence type="predicted"/>